<dbReference type="EMBL" id="BONE01000010">
    <property type="protein sequence ID" value="GIF72312.1"/>
    <property type="molecule type" value="Genomic_DNA"/>
</dbReference>
<accession>A0ABQ4CM04</accession>
<dbReference type="Gene3D" id="3.40.50.620">
    <property type="entry name" value="HUPs"/>
    <property type="match status" value="2"/>
</dbReference>
<reference evidence="12 13" key="1">
    <citation type="submission" date="2021-01" db="EMBL/GenBank/DDBJ databases">
        <title>Whole genome shotgun sequence of Asanoa siamensis NBRC 107932.</title>
        <authorList>
            <person name="Komaki H."/>
            <person name="Tamura T."/>
        </authorList>
    </citation>
    <scope>NUCLEOTIDE SEQUENCE [LARGE SCALE GENOMIC DNA]</scope>
    <source>
        <strain evidence="12 13">NBRC 107932</strain>
    </source>
</reference>
<evidence type="ECO:0000256" key="8">
    <source>
        <dbReference type="ARBA" id="ARBA00023146"/>
    </source>
</evidence>
<dbReference type="SUPFAM" id="SSF52374">
    <property type="entry name" value="Nucleotidylyl transferase"/>
    <property type="match status" value="1"/>
</dbReference>
<dbReference type="HAMAP" id="MF_00177">
    <property type="entry name" value="Lys_tRNA_synth_class1"/>
    <property type="match status" value="1"/>
</dbReference>
<comment type="caution">
    <text evidence="10">Lacks conserved residue(s) required for the propagation of feature annotation.</text>
</comment>
<dbReference type="NCBIfam" id="TIGR00467">
    <property type="entry name" value="lysS_arch"/>
    <property type="match status" value="1"/>
</dbReference>
<dbReference type="PANTHER" id="PTHR37940:SF1">
    <property type="entry name" value="LYSINE--TRNA LIGASE"/>
    <property type="match status" value="1"/>
</dbReference>
<comment type="similarity">
    <text evidence="2 10">Belongs to the class-I aminoacyl-tRNA synthetase family.</text>
</comment>
<gene>
    <name evidence="12" type="primary">lysS_1</name>
    <name evidence="10" type="synonym">lysS</name>
    <name evidence="12" type="ORF">Asi02nite_18300</name>
</gene>
<dbReference type="Gene3D" id="1.10.10.350">
    <property type="match status" value="1"/>
</dbReference>
<feature type="short sequence motif" description="'KMSKS' region" evidence="10">
    <location>
        <begin position="313"/>
        <end position="317"/>
    </location>
</feature>
<keyword evidence="8 10" id="KW-0030">Aminoacyl-tRNA synthetase</keyword>
<evidence type="ECO:0000313" key="13">
    <source>
        <dbReference type="Proteomes" id="UP000604117"/>
    </source>
</evidence>
<dbReference type="GO" id="GO:0016874">
    <property type="term" value="F:ligase activity"/>
    <property type="evidence" value="ECO:0007669"/>
    <property type="project" value="UniProtKB-KW"/>
</dbReference>
<dbReference type="InterPro" id="IPR014729">
    <property type="entry name" value="Rossmann-like_a/b/a_fold"/>
</dbReference>
<keyword evidence="5 10" id="KW-0547">Nucleotide-binding</keyword>
<evidence type="ECO:0000256" key="2">
    <source>
        <dbReference type="ARBA" id="ARBA00005594"/>
    </source>
</evidence>
<dbReference type="InterPro" id="IPR008925">
    <property type="entry name" value="aa_tRNA-synth_I_cd-bd_sf"/>
</dbReference>
<dbReference type="InterPro" id="IPR042078">
    <property type="entry name" value="Lys-tRNA-ligase_SC_fold"/>
</dbReference>
<keyword evidence="13" id="KW-1185">Reference proteome</keyword>
<dbReference type="Gene3D" id="6.10.20.10">
    <property type="entry name" value="Lysine tRNA ligase, stem contact fold domain"/>
    <property type="match status" value="1"/>
</dbReference>
<dbReference type="Proteomes" id="UP000604117">
    <property type="component" value="Unassembled WGS sequence"/>
</dbReference>
<dbReference type="InterPro" id="IPR020751">
    <property type="entry name" value="aa-tRNA-synth_I_codon-bd_sub2"/>
</dbReference>
<dbReference type="InterPro" id="IPR002904">
    <property type="entry name" value="Lys-tRNA-ligase"/>
</dbReference>
<evidence type="ECO:0000256" key="1">
    <source>
        <dbReference type="ARBA" id="ARBA00004496"/>
    </source>
</evidence>
<evidence type="ECO:0000256" key="5">
    <source>
        <dbReference type="ARBA" id="ARBA00022741"/>
    </source>
</evidence>
<proteinExistence type="inferred from homology"/>
<dbReference type="PANTHER" id="PTHR37940">
    <property type="entry name" value="LYSINE--TRNA LIGASE"/>
    <property type="match status" value="1"/>
</dbReference>
<keyword evidence="3 10" id="KW-0963">Cytoplasm</keyword>
<dbReference type="PROSITE" id="PS00178">
    <property type="entry name" value="AA_TRNA_LIGASE_I"/>
    <property type="match status" value="1"/>
</dbReference>
<evidence type="ECO:0000256" key="10">
    <source>
        <dbReference type="HAMAP-Rule" id="MF_00177"/>
    </source>
</evidence>
<evidence type="ECO:0000256" key="6">
    <source>
        <dbReference type="ARBA" id="ARBA00022840"/>
    </source>
</evidence>
<keyword evidence="4 10" id="KW-0436">Ligase</keyword>
<evidence type="ECO:0000256" key="7">
    <source>
        <dbReference type="ARBA" id="ARBA00022917"/>
    </source>
</evidence>
<keyword evidence="7 10" id="KW-0648">Protein biosynthesis</keyword>
<dbReference type="EC" id="6.1.1.6" evidence="10"/>
<evidence type="ECO:0000256" key="9">
    <source>
        <dbReference type="ARBA" id="ARBA00048573"/>
    </source>
</evidence>
<dbReference type="RefSeq" id="WP_203711758.1">
    <property type="nucleotide sequence ID" value="NZ_BONE01000010.1"/>
</dbReference>
<comment type="subcellular location">
    <subcellularLocation>
        <location evidence="1 10">Cytoplasm</location>
    </subcellularLocation>
</comment>
<sequence>MAQGIESDWVARFADEVIAEADQRAPGKPIVCASGLSPSGPVHLGNMRELMTPHLVADEIRRRGRDVRHVLSWDDFDRFRKVPGGIDPSWAEHVGKPLTAVPAPEGSEYPNWAEHFKAPMIAAANRLGIEVTPISQTAMYTSGAYRAQILHAMAQRAKIDEVLGRYRTKKKPAKEITNPDEAAAAEGSGAASEDDGGTATGYYPYKPYCQDCGKDTTTVTAYDDATTALTYTCTCGHTETVLLSEFNYGKLVWKVDWPMRWAFEGVVFEPSGVDHSSPGSSFVVGSQLVREIFDAEPPIGPMYAFVGIKGMAKMSSSRGGVPTAADALEIMEPPLLRWLYARRRPNQSFDIAFDAEIQRLYDEWDGLTTRVENGTASTGDLAAHGRSASTAAGPLPLTPRPVPYRTLASIVDITTGNDDQTLRILRDLDPADPVKDLDETRPRLDCASNWVRTQLTPDERTRVREEADTVLLDGLDDDQRRSLELLRAGLDDHWSLDGLTTLVYGVPKQMLGLPADVKPTPELKVAQRAFFALLYRLLIGKETGPRLPTLLLATGADRVRRLLGAS</sequence>
<feature type="region of interest" description="Disordered" evidence="11">
    <location>
        <begin position="170"/>
        <end position="196"/>
    </location>
</feature>
<comment type="catalytic activity">
    <reaction evidence="9 10">
        <text>tRNA(Lys) + L-lysine + ATP = L-lysyl-tRNA(Lys) + AMP + diphosphate</text>
        <dbReference type="Rhea" id="RHEA:20792"/>
        <dbReference type="Rhea" id="RHEA-COMP:9696"/>
        <dbReference type="Rhea" id="RHEA-COMP:9697"/>
        <dbReference type="ChEBI" id="CHEBI:30616"/>
        <dbReference type="ChEBI" id="CHEBI:32551"/>
        <dbReference type="ChEBI" id="CHEBI:33019"/>
        <dbReference type="ChEBI" id="CHEBI:78442"/>
        <dbReference type="ChEBI" id="CHEBI:78529"/>
        <dbReference type="ChEBI" id="CHEBI:456215"/>
        <dbReference type="EC" id="6.1.1.6"/>
    </reaction>
</comment>
<evidence type="ECO:0000256" key="3">
    <source>
        <dbReference type="ARBA" id="ARBA00022490"/>
    </source>
</evidence>
<name>A0ABQ4CM04_9ACTN</name>
<dbReference type="InterPro" id="IPR001412">
    <property type="entry name" value="aa-tRNA-synth_I_CS"/>
</dbReference>
<feature type="compositionally biased region" description="Low complexity" evidence="11">
    <location>
        <begin position="180"/>
        <end position="191"/>
    </location>
</feature>
<evidence type="ECO:0000313" key="12">
    <source>
        <dbReference type="EMBL" id="GIF72312.1"/>
    </source>
</evidence>
<evidence type="ECO:0000256" key="4">
    <source>
        <dbReference type="ARBA" id="ARBA00022598"/>
    </source>
</evidence>
<protein>
    <recommendedName>
        <fullName evidence="10">Lysine--tRNA ligase</fullName>
        <ecNumber evidence="10">6.1.1.6</ecNumber>
    </recommendedName>
    <alternativeName>
        <fullName evidence="10">Lysyl-tRNA synthetase</fullName>
        <shortName evidence="10">LysRS</shortName>
    </alternativeName>
</protein>
<dbReference type="Pfam" id="PF01921">
    <property type="entry name" value="tRNA-synt_1f"/>
    <property type="match status" value="1"/>
</dbReference>
<organism evidence="12 13">
    <name type="scientific">Asanoa siamensis</name>
    <dbReference type="NCBI Taxonomy" id="926357"/>
    <lineage>
        <taxon>Bacteria</taxon>
        <taxon>Bacillati</taxon>
        <taxon>Actinomycetota</taxon>
        <taxon>Actinomycetes</taxon>
        <taxon>Micromonosporales</taxon>
        <taxon>Micromonosporaceae</taxon>
        <taxon>Asanoa</taxon>
    </lineage>
</organism>
<feature type="short sequence motif" description="'HIGH' region" evidence="10">
    <location>
        <begin position="38"/>
        <end position="46"/>
    </location>
</feature>
<dbReference type="SUPFAM" id="SSF48163">
    <property type="entry name" value="An anticodon-binding domain of class I aminoacyl-tRNA synthetases"/>
    <property type="match status" value="1"/>
</dbReference>
<comment type="caution">
    <text evidence="12">The sequence shown here is derived from an EMBL/GenBank/DDBJ whole genome shotgun (WGS) entry which is preliminary data.</text>
</comment>
<evidence type="ECO:0000256" key="11">
    <source>
        <dbReference type="SAM" id="MobiDB-lite"/>
    </source>
</evidence>
<keyword evidence="6 10" id="KW-0067">ATP-binding</keyword>
<feature type="region of interest" description="Disordered" evidence="11">
    <location>
        <begin position="376"/>
        <end position="399"/>
    </location>
</feature>